<dbReference type="Proteomes" id="UP000198211">
    <property type="component" value="Unassembled WGS sequence"/>
</dbReference>
<feature type="non-terminal residue" evidence="1">
    <location>
        <position position="173"/>
    </location>
</feature>
<reference evidence="2" key="1">
    <citation type="submission" date="2017-03" db="EMBL/GenBank/DDBJ databases">
        <title>Phytopthora megakarya and P. palmivora, two closely related causual agents of cacao black pod achieved similar genome size and gene model numbers by different mechanisms.</title>
        <authorList>
            <person name="Ali S."/>
            <person name="Shao J."/>
            <person name="Larry D.J."/>
            <person name="Kronmiller B."/>
            <person name="Shen D."/>
            <person name="Strem M.D."/>
            <person name="Melnick R.L."/>
            <person name="Guiltinan M.J."/>
            <person name="Tyler B.M."/>
            <person name="Meinhardt L.W."/>
            <person name="Bailey B.A."/>
        </authorList>
    </citation>
    <scope>NUCLEOTIDE SEQUENCE [LARGE SCALE GENOMIC DNA]</scope>
    <source>
        <strain evidence="2">zdho120</strain>
    </source>
</reference>
<evidence type="ECO:0000313" key="1">
    <source>
        <dbReference type="EMBL" id="OWY93319.1"/>
    </source>
</evidence>
<dbReference type="EMBL" id="NBNE01016298">
    <property type="protein sequence ID" value="OWY93319.1"/>
    <property type="molecule type" value="Genomic_DNA"/>
</dbReference>
<dbReference type="AlphaFoldDB" id="A0A225UME5"/>
<dbReference type="PANTHER" id="PTHR48142:SF1">
    <property type="entry name" value="MULE TRANSPOSASE DOMAIN-CONTAINING PROTEIN"/>
    <property type="match status" value="1"/>
</dbReference>
<accession>A0A225UME5</accession>
<sequence length="173" mass="20104">MCPYTQHKMRYRLLECRSSACLDGSLQKCEWRGKTVTCLDSDITSIFEYGEHTSLTTSPRKKKLTSTQKQFCREMASHHLRPMRIRHALSQKFDIPLDDLPTLMTVQNFVNYYSRTYMENHDRVDEIRAWVHANAFTGNEPLSRAFTFGWEHDHEGKLIVGNGSDTKPFIVGL</sequence>
<gene>
    <name evidence="1" type="ORF">PHMEG_00037338</name>
</gene>
<keyword evidence="2" id="KW-1185">Reference proteome</keyword>
<organism evidence="1 2">
    <name type="scientific">Phytophthora megakarya</name>
    <dbReference type="NCBI Taxonomy" id="4795"/>
    <lineage>
        <taxon>Eukaryota</taxon>
        <taxon>Sar</taxon>
        <taxon>Stramenopiles</taxon>
        <taxon>Oomycota</taxon>
        <taxon>Peronosporomycetes</taxon>
        <taxon>Peronosporales</taxon>
        <taxon>Peronosporaceae</taxon>
        <taxon>Phytophthora</taxon>
    </lineage>
</organism>
<comment type="caution">
    <text evidence="1">The sequence shown here is derived from an EMBL/GenBank/DDBJ whole genome shotgun (WGS) entry which is preliminary data.</text>
</comment>
<evidence type="ECO:0000313" key="2">
    <source>
        <dbReference type="Proteomes" id="UP000198211"/>
    </source>
</evidence>
<dbReference type="PANTHER" id="PTHR48142">
    <property type="entry name" value="PIGMENTOSA GTPASE REGULATOR-LIKE PROTEIN, PUTATIVE-RELATED"/>
    <property type="match status" value="1"/>
</dbReference>
<dbReference type="OrthoDB" id="97124at2759"/>
<name>A0A225UME5_9STRA</name>
<protein>
    <submittedName>
        <fullName evidence="1">Uncharacterized protein</fullName>
    </submittedName>
</protein>
<proteinExistence type="predicted"/>